<evidence type="ECO:0000313" key="2">
    <source>
        <dbReference type="EMBL" id="KAJ7215077.1"/>
    </source>
</evidence>
<evidence type="ECO:0000313" key="3">
    <source>
        <dbReference type="Proteomes" id="UP001219525"/>
    </source>
</evidence>
<name>A0AAD6VLG1_9AGAR</name>
<proteinExistence type="predicted"/>
<keyword evidence="3" id="KW-1185">Reference proteome</keyword>
<dbReference type="Proteomes" id="UP001219525">
    <property type="component" value="Unassembled WGS sequence"/>
</dbReference>
<sequence length="432" mass="45685">MGALAEKPGDRRISFGREDDCLLAVSMSSDVWTGVSTGKETETSVTTSNPGAIATLSHVESLDALRAAATAEAVPAGSATISVEPVLEPVGTSTSGTSAIADTSMEGSLEAPRASTESLSEPPPVNESSMAPPESLPEPPVLQPVDDSSMDSDVVQRRVDEGISRLFALSLRALTRRPSSPIRLPPSAPRAMRSSVPARMPPLPVLVVPPPFAARLADPSPFWTRTGPMENSAVPSQSRMPPPRPVLLDRLSSEAPAALLLRFSTPPPIEGPSLLHRMGNSATRAAPPPTKRPKARRGMRGGETARQLRTRRAERERLLALEQSATPVASSSSAPPTFLAARLQPSVHVRAAPVTGPRYVASTSSTPPTSLAARLQPSVQVSAAPVTSPLSEMDQALMEADWTLTQVEAAAPLYRMDLDTEDEVHTRNDLSM</sequence>
<accession>A0AAD6VLG1</accession>
<gene>
    <name evidence="2" type="ORF">GGX14DRAFT_563117</name>
</gene>
<comment type="caution">
    <text evidence="2">The sequence shown here is derived from an EMBL/GenBank/DDBJ whole genome shotgun (WGS) entry which is preliminary data.</text>
</comment>
<feature type="compositionally biased region" description="Polar residues" evidence="1">
    <location>
        <begin position="91"/>
        <end position="101"/>
    </location>
</feature>
<feature type="region of interest" description="Disordered" evidence="1">
    <location>
        <begin position="87"/>
        <end position="148"/>
    </location>
</feature>
<protein>
    <submittedName>
        <fullName evidence="2">Uncharacterized protein</fullName>
    </submittedName>
</protein>
<dbReference type="AlphaFoldDB" id="A0AAD6VLG1"/>
<dbReference type="EMBL" id="JARJCW010000018">
    <property type="protein sequence ID" value="KAJ7215077.1"/>
    <property type="molecule type" value="Genomic_DNA"/>
</dbReference>
<feature type="region of interest" description="Disordered" evidence="1">
    <location>
        <begin position="277"/>
        <end position="309"/>
    </location>
</feature>
<evidence type="ECO:0000256" key="1">
    <source>
        <dbReference type="SAM" id="MobiDB-lite"/>
    </source>
</evidence>
<reference evidence="2" key="1">
    <citation type="submission" date="2023-03" db="EMBL/GenBank/DDBJ databases">
        <title>Massive genome expansion in bonnet fungi (Mycena s.s.) driven by repeated elements and novel gene families across ecological guilds.</title>
        <authorList>
            <consortium name="Lawrence Berkeley National Laboratory"/>
            <person name="Harder C.B."/>
            <person name="Miyauchi S."/>
            <person name="Viragh M."/>
            <person name="Kuo A."/>
            <person name="Thoen E."/>
            <person name="Andreopoulos B."/>
            <person name="Lu D."/>
            <person name="Skrede I."/>
            <person name="Drula E."/>
            <person name="Henrissat B."/>
            <person name="Morin E."/>
            <person name="Kohler A."/>
            <person name="Barry K."/>
            <person name="LaButti K."/>
            <person name="Morin E."/>
            <person name="Salamov A."/>
            <person name="Lipzen A."/>
            <person name="Mereny Z."/>
            <person name="Hegedus B."/>
            <person name="Baldrian P."/>
            <person name="Stursova M."/>
            <person name="Weitz H."/>
            <person name="Taylor A."/>
            <person name="Grigoriev I.V."/>
            <person name="Nagy L.G."/>
            <person name="Martin F."/>
            <person name="Kauserud H."/>
        </authorList>
    </citation>
    <scope>NUCLEOTIDE SEQUENCE</scope>
    <source>
        <strain evidence="2">9144</strain>
    </source>
</reference>
<organism evidence="2 3">
    <name type="scientific">Mycena pura</name>
    <dbReference type="NCBI Taxonomy" id="153505"/>
    <lineage>
        <taxon>Eukaryota</taxon>
        <taxon>Fungi</taxon>
        <taxon>Dikarya</taxon>
        <taxon>Basidiomycota</taxon>
        <taxon>Agaricomycotina</taxon>
        <taxon>Agaricomycetes</taxon>
        <taxon>Agaricomycetidae</taxon>
        <taxon>Agaricales</taxon>
        <taxon>Marasmiineae</taxon>
        <taxon>Mycenaceae</taxon>
        <taxon>Mycena</taxon>
    </lineage>
</organism>